<gene>
    <name evidence="1" type="ORF">PN457_03005</name>
</gene>
<dbReference type="Gene3D" id="3.90.1570.30">
    <property type="match status" value="1"/>
</dbReference>
<name>A0ABT5APM5_9CYAN</name>
<dbReference type="RefSeq" id="WP_271731254.1">
    <property type="nucleotide sequence ID" value="NZ_JANQDP010000037.1"/>
</dbReference>
<keyword evidence="2" id="KW-1185">Reference proteome</keyword>
<evidence type="ECO:0000313" key="2">
    <source>
        <dbReference type="Proteomes" id="UP001212499"/>
    </source>
</evidence>
<dbReference type="Proteomes" id="UP001212499">
    <property type="component" value="Unassembled WGS sequence"/>
</dbReference>
<comment type="caution">
    <text evidence="1">The sequence shown here is derived from an EMBL/GenBank/DDBJ whole genome shotgun (WGS) entry which is preliminary data.</text>
</comment>
<dbReference type="EMBL" id="JAQMUH010000038">
    <property type="protein sequence ID" value="MDB9538642.1"/>
    <property type="molecule type" value="Genomic_DNA"/>
</dbReference>
<evidence type="ECO:0000313" key="1">
    <source>
        <dbReference type="EMBL" id="MDB9538642.1"/>
    </source>
</evidence>
<feature type="non-terminal residue" evidence="1">
    <location>
        <position position="101"/>
    </location>
</feature>
<accession>A0ABT5APM5</accession>
<proteinExistence type="predicted"/>
<protein>
    <submittedName>
        <fullName evidence="1">Uncharacterized protein</fullName>
    </submittedName>
</protein>
<sequence>MNVPITIIRLVEHFHQQIDLYKAGGLNETQTRIQFIDPFFASLGWDMSNEQQTADIYQDVVHEDSLKISHTQKAKAPDYSFRVGGVRKFFVEAKKPAVNVG</sequence>
<reference evidence="1 2" key="1">
    <citation type="submission" date="2023-01" db="EMBL/GenBank/DDBJ databases">
        <title>Genomes from the Australian National Cyanobacteria Reference Collection.</title>
        <authorList>
            <person name="Willis A."/>
            <person name="Lee E.M.F."/>
        </authorList>
    </citation>
    <scope>NUCLEOTIDE SEQUENCE [LARGE SCALE GENOMIC DNA]</scope>
    <source>
        <strain evidence="1 2">CS-1033</strain>
    </source>
</reference>
<organism evidence="1 2">
    <name type="scientific">Anabaenopsis arnoldii</name>
    <dbReference type="NCBI Taxonomy" id="2152938"/>
    <lineage>
        <taxon>Bacteria</taxon>
        <taxon>Bacillati</taxon>
        <taxon>Cyanobacteriota</taxon>
        <taxon>Cyanophyceae</taxon>
        <taxon>Nostocales</taxon>
        <taxon>Nodulariaceae</taxon>
        <taxon>Anabaenopsis</taxon>
    </lineage>
</organism>